<dbReference type="KEGG" id="afs:AFR_00405"/>
<keyword evidence="1" id="KW-0808">Transferase</keyword>
<dbReference type="GO" id="GO:0016740">
    <property type="term" value="F:transferase activity"/>
    <property type="evidence" value="ECO:0007669"/>
    <property type="project" value="UniProtKB-KW"/>
</dbReference>
<keyword evidence="2" id="KW-1185">Reference proteome</keyword>
<accession>U5VRL3</accession>
<sequence length="88" mass="10044">MLIDIEAAMFYDVEWEHAFLELRFGPHYPALRTVPLDPARLSFYRLVQYLSLVAGPLLLIDGDFPNAQVMRDIAEDNVRRALGEVHSG</sequence>
<dbReference type="STRING" id="1246995.AFR_00405"/>
<protein>
    <submittedName>
        <fullName evidence="1">Aminoglycoside phosphotransferase</fullName>
    </submittedName>
</protein>
<gene>
    <name evidence="1" type="ORF">AFR_00405</name>
</gene>
<organism evidence="1 2">
    <name type="scientific">Actinoplanes friuliensis DSM 7358</name>
    <dbReference type="NCBI Taxonomy" id="1246995"/>
    <lineage>
        <taxon>Bacteria</taxon>
        <taxon>Bacillati</taxon>
        <taxon>Actinomycetota</taxon>
        <taxon>Actinomycetes</taxon>
        <taxon>Micromonosporales</taxon>
        <taxon>Micromonosporaceae</taxon>
        <taxon>Actinoplanes</taxon>
    </lineage>
</organism>
<dbReference type="Proteomes" id="UP000017746">
    <property type="component" value="Chromosome"/>
</dbReference>
<dbReference type="EMBL" id="CP006272">
    <property type="protein sequence ID" value="AGZ38370.1"/>
    <property type="molecule type" value="Genomic_DNA"/>
</dbReference>
<dbReference type="PATRIC" id="fig|1246995.3.peg.83"/>
<evidence type="ECO:0000313" key="2">
    <source>
        <dbReference type="Proteomes" id="UP000017746"/>
    </source>
</evidence>
<dbReference type="HOGENOM" id="CLU_2462142_0_0_11"/>
<proteinExistence type="predicted"/>
<evidence type="ECO:0000313" key="1">
    <source>
        <dbReference type="EMBL" id="AGZ38370.1"/>
    </source>
</evidence>
<name>U5VRL3_9ACTN</name>
<reference evidence="1 2" key="1">
    <citation type="journal article" date="2014" name="J. Biotechnol.">
        <title>Complete genome sequence of the actinobacterium Actinoplanes friuliensis HAG 010964, producer of the lipopeptide antibiotic friulimycin.</title>
        <authorList>
            <person name="Ruckert C."/>
            <person name="Szczepanowski R."/>
            <person name="Albersmeier A."/>
            <person name="Goesmann A."/>
            <person name="Fischer N."/>
            <person name="Steinkamper A."/>
            <person name="Puhler A."/>
            <person name="Biener R."/>
            <person name="Schwartz D."/>
            <person name="Kalinowski J."/>
        </authorList>
    </citation>
    <scope>NUCLEOTIDE SEQUENCE [LARGE SCALE GENOMIC DNA]</scope>
    <source>
        <strain evidence="1 2">DSM 7358</strain>
    </source>
</reference>
<dbReference type="eggNOG" id="COG3173">
    <property type="taxonomic scope" value="Bacteria"/>
</dbReference>
<dbReference type="AlphaFoldDB" id="U5VRL3"/>